<dbReference type="Gene3D" id="3.40.1090.10">
    <property type="entry name" value="Cytosolic phospholipase A2 catalytic domain"/>
    <property type="match status" value="1"/>
</dbReference>
<dbReference type="PROSITE" id="PS51635">
    <property type="entry name" value="PNPLA"/>
    <property type="match status" value="1"/>
</dbReference>
<dbReference type="Pfam" id="PF01734">
    <property type="entry name" value="Patatin"/>
    <property type="match status" value="1"/>
</dbReference>
<organism evidence="12 13">
    <name type="scientific">Aspergillus tanneri</name>
    <dbReference type="NCBI Taxonomy" id="1220188"/>
    <lineage>
        <taxon>Eukaryota</taxon>
        <taxon>Fungi</taxon>
        <taxon>Dikarya</taxon>
        <taxon>Ascomycota</taxon>
        <taxon>Pezizomycotina</taxon>
        <taxon>Eurotiomycetes</taxon>
        <taxon>Eurotiomycetidae</taxon>
        <taxon>Eurotiales</taxon>
        <taxon>Aspergillaceae</taxon>
        <taxon>Aspergillus</taxon>
        <taxon>Aspergillus subgen. Circumdati</taxon>
    </lineage>
</organism>
<evidence type="ECO:0000313" key="13">
    <source>
        <dbReference type="Proteomes" id="UP000308092"/>
    </source>
</evidence>
<comment type="caution">
    <text evidence="12">The sequence shown here is derived from an EMBL/GenBank/DDBJ whole genome shotgun (WGS) entry which is preliminary data.</text>
</comment>
<dbReference type="PROSITE" id="PS00518">
    <property type="entry name" value="ZF_RING_1"/>
    <property type="match status" value="1"/>
</dbReference>
<dbReference type="STRING" id="1220188.A0A4S3JMF0"/>
<accession>A0A4S3JMF0</accession>
<evidence type="ECO:0008006" key="15">
    <source>
        <dbReference type="Google" id="ProtNLM"/>
    </source>
</evidence>
<dbReference type="PANTHER" id="PTHR24185">
    <property type="entry name" value="CALCIUM-INDEPENDENT PHOSPHOLIPASE A2-GAMMA"/>
    <property type="match status" value="1"/>
</dbReference>
<evidence type="ECO:0000256" key="2">
    <source>
        <dbReference type="ARBA" id="ARBA00022771"/>
    </source>
</evidence>
<dbReference type="PANTHER" id="PTHR24185:SF1">
    <property type="entry name" value="CALCIUM-INDEPENDENT PHOSPHOLIPASE A2-GAMMA"/>
    <property type="match status" value="1"/>
</dbReference>
<feature type="short sequence motif" description="GXGXXG" evidence="8">
    <location>
        <begin position="472"/>
        <end position="477"/>
    </location>
</feature>
<dbReference type="AlphaFoldDB" id="A0A4S3JMF0"/>
<evidence type="ECO:0000259" key="9">
    <source>
        <dbReference type="PROSITE" id="PS50089"/>
    </source>
</evidence>
<dbReference type="GO" id="GO:0046486">
    <property type="term" value="P:glycerolipid metabolic process"/>
    <property type="evidence" value="ECO:0007669"/>
    <property type="project" value="UniProtKB-ARBA"/>
</dbReference>
<keyword evidence="4" id="KW-0862">Zinc</keyword>
<dbReference type="GO" id="GO:0019369">
    <property type="term" value="P:arachidonate metabolic process"/>
    <property type="evidence" value="ECO:0007669"/>
    <property type="project" value="TreeGrafter"/>
</dbReference>
<evidence type="ECO:0000256" key="7">
    <source>
        <dbReference type="PROSITE-ProRule" id="PRU00175"/>
    </source>
</evidence>
<dbReference type="InterPro" id="IPR017907">
    <property type="entry name" value="Znf_RING_CS"/>
</dbReference>
<dbReference type="Proteomes" id="UP000324241">
    <property type="component" value="Unassembled WGS sequence"/>
</dbReference>
<evidence type="ECO:0000256" key="4">
    <source>
        <dbReference type="ARBA" id="ARBA00022833"/>
    </source>
</evidence>
<evidence type="ECO:0000313" key="11">
    <source>
        <dbReference type="EMBL" id="KAA8652779.1"/>
    </source>
</evidence>
<dbReference type="SUPFAM" id="SSF52151">
    <property type="entry name" value="FabD/lysophospholipase-like"/>
    <property type="match status" value="1"/>
</dbReference>
<evidence type="ECO:0000256" key="3">
    <source>
        <dbReference type="ARBA" id="ARBA00022801"/>
    </source>
</evidence>
<dbReference type="CDD" id="cd07199">
    <property type="entry name" value="Pat17_PNPLA8_PNPLA9_like"/>
    <property type="match status" value="1"/>
</dbReference>
<evidence type="ECO:0000259" key="10">
    <source>
        <dbReference type="PROSITE" id="PS51635"/>
    </source>
</evidence>
<sequence length="976" mass="109730">MHPRRQSAWFEFVSDEAGPSLCYDADRPLQLMRTAGSLQNRHPVLTCFLGRGRKDRALRCLFPDNPLHRTTGFQLRVDHRTLYSQRPVLFADGDPRQSWQPCGVSSPPRVEQISIGWAPNPDPQVYNVLLARALLPFSHVLCLFAEDLGGVEQAANLLDGWARVGRGATQPSMRPRLIVAVEADEGHDPDKFPFFQRPDAPELYSSVRLFYVSQQNSLSDEARYRPLKEEIFKALDWAARDRQETGTFFSAAHLPGLLEQAVRHTARSPQEPFNLIDASRPLSDPIGWTTHLSHFLHQGTGIPSKTQDAIIASSLLVDAFPPDTHAFHPRDLYRQRYWQQCLDALQHIVGFTAAVHRSQSIESRLVDAYACMLARQVPPWDSHLCYLQELQPLFQQLFSNRTCLSCLLYSPQHSLDCGHAICDSCVERCGSPRPRAESVYVVDRCPLCQRACTACVTLLPRTAAVRALAVDGGGVRGVVSLQILMELQDLLGPICLLQELFDVAFGTSAGGLIVLDIFARRKPIAQCLDAFQRLLFDFFNSQPQPRRLLAWPRRIIRSAMGRGLYDSEKAESLLQQHYSSNQRLFGPGGLSGTKIAVTTTTAEDTVILTNYKSSLARPRNAGYRDLSVCSPEDEPFIWQCARATSAVPMLFGPFALSTLGDCWDGGLENNNPAGLCRQELQYMWPWRPPLGILLNIGAGERAEEACRSRTGPHPPRSLARRHFLWPVLRSFMKTMDGKISWLRLWHHTACSEREPLSRLDIQLSGPEPRLDAAHCMSDLIQQAALQGVGDHGRRCLLRLLAQSLFFELVAAPERDINSWSYRCRGVIRCRVPGDALISALQHVDTSQKEFVFGNRPLRINASEDAVCHKCGRYCVPVQFSVDRLDDVIVLSVRLEDGARYPVGGFPNPMRWFMDRQGVSPMFGFSGPWLASRDDCVACEKRLISRRNLRVRQLQARRVVRIARANSYSAQRASIVN</sequence>
<protein>
    <recommendedName>
        <fullName evidence="15">PNPLA domain-containing protein</fullName>
    </recommendedName>
</protein>
<feature type="domain" description="PNPLA" evidence="10">
    <location>
        <begin position="468"/>
        <end position="677"/>
    </location>
</feature>
<dbReference type="GO" id="GO:0047499">
    <property type="term" value="F:calcium-independent phospholipase A2 activity"/>
    <property type="evidence" value="ECO:0007669"/>
    <property type="project" value="TreeGrafter"/>
</dbReference>
<feature type="domain" description="RING-type" evidence="9">
    <location>
        <begin position="403"/>
        <end position="449"/>
    </location>
</feature>
<dbReference type="InterPro" id="IPR016035">
    <property type="entry name" value="Acyl_Trfase/lysoPLipase"/>
</dbReference>
<keyword evidence="6 8" id="KW-0443">Lipid metabolism</keyword>
<dbReference type="EMBL" id="QUQM01000002">
    <property type="protein sequence ID" value="KAA8652779.1"/>
    <property type="molecule type" value="Genomic_DNA"/>
</dbReference>
<dbReference type="GO" id="GO:0016042">
    <property type="term" value="P:lipid catabolic process"/>
    <property type="evidence" value="ECO:0007669"/>
    <property type="project" value="UniProtKB-UniRule"/>
</dbReference>
<proteinExistence type="predicted"/>
<dbReference type="OrthoDB" id="194358at2759"/>
<dbReference type="VEuPathDB" id="FungiDB:EYZ11_003790"/>
<keyword evidence="2 7" id="KW-0863">Zinc-finger</keyword>
<dbReference type="GO" id="GO:0008270">
    <property type="term" value="F:zinc ion binding"/>
    <property type="evidence" value="ECO:0007669"/>
    <property type="project" value="UniProtKB-KW"/>
</dbReference>
<evidence type="ECO:0000313" key="12">
    <source>
        <dbReference type="EMBL" id="THC96732.1"/>
    </source>
</evidence>
<name>A0A4S3JMF0_9EURO</name>
<gene>
    <name evidence="11" type="ORF">ATNIH1004_001684</name>
    <name evidence="12" type="ORF">EYZ11_003790</name>
</gene>
<dbReference type="Proteomes" id="UP000308092">
    <property type="component" value="Unassembled WGS sequence"/>
</dbReference>
<evidence type="ECO:0000256" key="6">
    <source>
        <dbReference type="ARBA" id="ARBA00023098"/>
    </source>
</evidence>
<dbReference type="InterPro" id="IPR001841">
    <property type="entry name" value="Znf_RING"/>
</dbReference>
<feature type="active site" description="Nucleophile" evidence="8">
    <location>
        <position position="508"/>
    </location>
</feature>
<dbReference type="PROSITE" id="PS50089">
    <property type="entry name" value="ZF_RING_2"/>
    <property type="match status" value="1"/>
</dbReference>
<dbReference type="RefSeq" id="XP_033432140.1">
    <property type="nucleotide sequence ID" value="XM_033566383.1"/>
</dbReference>
<evidence type="ECO:0000313" key="14">
    <source>
        <dbReference type="Proteomes" id="UP000324241"/>
    </source>
</evidence>
<keyword evidence="1" id="KW-0479">Metal-binding</keyword>
<feature type="short sequence motif" description="GXSXG" evidence="8">
    <location>
        <begin position="506"/>
        <end position="510"/>
    </location>
</feature>
<evidence type="ECO:0000256" key="1">
    <source>
        <dbReference type="ARBA" id="ARBA00022723"/>
    </source>
</evidence>
<keyword evidence="13" id="KW-1185">Reference proteome</keyword>
<feature type="active site" description="Proton acceptor" evidence="8">
    <location>
        <position position="664"/>
    </location>
</feature>
<keyword evidence="5 8" id="KW-0442">Lipid degradation</keyword>
<keyword evidence="3 8" id="KW-0378">Hydrolase</keyword>
<dbReference type="InterPro" id="IPR002641">
    <property type="entry name" value="PNPLA_dom"/>
</dbReference>
<dbReference type="GO" id="GO:0016020">
    <property type="term" value="C:membrane"/>
    <property type="evidence" value="ECO:0007669"/>
    <property type="project" value="TreeGrafter"/>
</dbReference>
<reference evidence="12 13" key="1">
    <citation type="submission" date="2019-03" db="EMBL/GenBank/DDBJ databases">
        <title>The genome sequence of a newly discovered highly antifungal drug resistant Aspergillus species, Aspergillus tanneri NIH 1004.</title>
        <authorList>
            <person name="Mounaud S."/>
            <person name="Singh I."/>
            <person name="Joardar V."/>
            <person name="Pakala S."/>
            <person name="Pakala S."/>
            <person name="Venepally P."/>
            <person name="Hoover J."/>
            <person name="Nierman W."/>
            <person name="Chung J."/>
            <person name="Losada L."/>
        </authorList>
    </citation>
    <scope>NUCLEOTIDE SEQUENCE [LARGE SCALE GENOMIC DNA]</scope>
    <source>
        <strain evidence="12 13">NIH1004</strain>
    </source>
</reference>
<dbReference type="GeneID" id="54324386"/>
<reference evidence="11 14" key="2">
    <citation type="submission" date="2019-08" db="EMBL/GenBank/DDBJ databases">
        <title>The genome sequence of a newly discovered highly antifungal drug resistant Aspergillus species, Aspergillus tanneri NIH 1004.</title>
        <authorList>
            <person name="Mounaud S."/>
            <person name="Singh I."/>
            <person name="Joardar V."/>
            <person name="Pakala S."/>
            <person name="Pakala S."/>
            <person name="Venepally P."/>
            <person name="Chung J.K."/>
            <person name="Losada L."/>
            <person name="Nierman W.C."/>
        </authorList>
    </citation>
    <scope>NUCLEOTIDE SEQUENCE [LARGE SCALE GENOMIC DNA]</scope>
    <source>
        <strain evidence="11 14">NIH1004</strain>
    </source>
</reference>
<evidence type="ECO:0000256" key="8">
    <source>
        <dbReference type="PROSITE-ProRule" id="PRU01161"/>
    </source>
</evidence>
<evidence type="ECO:0000256" key="5">
    <source>
        <dbReference type="ARBA" id="ARBA00022963"/>
    </source>
</evidence>
<feature type="short sequence motif" description="DGA/G" evidence="8">
    <location>
        <begin position="664"/>
        <end position="666"/>
    </location>
</feature>
<dbReference type="EMBL" id="SOSA01000101">
    <property type="protein sequence ID" value="THC96732.1"/>
    <property type="molecule type" value="Genomic_DNA"/>
</dbReference>